<evidence type="ECO:0000259" key="1">
    <source>
        <dbReference type="Pfam" id="PF03447"/>
    </source>
</evidence>
<dbReference type="Gene3D" id="3.40.50.720">
    <property type="entry name" value="NAD(P)-binding Rossmann-like Domain"/>
    <property type="match status" value="1"/>
</dbReference>
<accession>A0A177HSM9</accession>
<dbReference type="PANTHER" id="PTHR37850">
    <property type="entry name" value="STRU PROTEIN"/>
    <property type="match status" value="1"/>
</dbReference>
<organism evidence="3 4">
    <name type="scientific">Streptomyces jeddahensis</name>
    <dbReference type="NCBI Taxonomy" id="1716141"/>
    <lineage>
        <taxon>Bacteria</taxon>
        <taxon>Bacillati</taxon>
        <taxon>Actinomycetota</taxon>
        <taxon>Actinomycetes</taxon>
        <taxon>Kitasatosporales</taxon>
        <taxon>Streptomycetaceae</taxon>
        <taxon>Streptomyces</taxon>
    </lineage>
</organism>
<gene>
    <name evidence="3" type="ORF">STSP_27290</name>
</gene>
<dbReference type="SUPFAM" id="SSF51735">
    <property type="entry name" value="NAD(P)-binding Rossmann-fold domains"/>
    <property type="match status" value="1"/>
</dbReference>
<evidence type="ECO:0000313" key="4">
    <source>
        <dbReference type="Proteomes" id="UP000077381"/>
    </source>
</evidence>
<dbReference type="InterPro" id="IPR005106">
    <property type="entry name" value="Asp/hSer_DH_NAD-bd"/>
</dbReference>
<dbReference type="Proteomes" id="UP000077381">
    <property type="component" value="Unassembled WGS sequence"/>
</dbReference>
<dbReference type="GO" id="GO:0050661">
    <property type="term" value="F:NADP binding"/>
    <property type="evidence" value="ECO:0007669"/>
    <property type="project" value="InterPro"/>
</dbReference>
<dbReference type="AlphaFoldDB" id="A0A177HSM9"/>
<dbReference type="EMBL" id="LOHS01000071">
    <property type="protein sequence ID" value="OAH14011.1"/>
    <property type="molecule type" value="Genomic_DNA"/>
</dbReference>
<dbReference type="InterPro" id="IPR048423">
    <property type="entry name" value="DRL_cat"/>
</dbReference>
<proteinExistence type="predicted"/>
<dbReference type="PATRIC" id="fig|1716141.3.peg.2873"/>
<keyword evidence="4" id="KW-1185">Reference proteome</keyword>
<feature type="domain" description="Aspartate/homoserine dehydrogenase NAD-binding" evidence="1">
    <location>
        <begin position="72"/>
        <end position="143"/>
    </location>
</feature>
<dbReference type="OrthoDB" id="9777844at2"/>
<dbReference type="PANTHER" id="PTHR37850:SF3">
    <property type="entry name" value="BLR7815 PROTEIN"/>
    <property type="match status" value="1"/>
</dbReference>
<name>A0A177HSM9_9ACTN</name>
<reference evidence="3 4" key="1">
    <citation type="submission" date="2015-12" db="EMBL/GenBank/DDBJ databases">
        <title>Genome sequence of Streptomyces sp. G25.</title>
        <authorList>
            <person name="Poehlein A."/>
            <person name="Roettig A."/>
            <person name="Hiessl S."/>
            <person name="Hauschild P."/>
            <person name="Schauer J."/>
            <person name="Madkour M.H."/>
            <person name="Al-Ansari A.M."/>
            <person name="Almakishah N.H."/>
            <person name="Steinbuechel A."/>
            <person name="Daniel R."/>
        </authorList>
    </citation>
    <scope>NUCLEOTIDE SEQUENCE [LARGE SCALE GENOMIC DNA]</scope>
    <source>
        <strain evidence="4">G25(2015)</strain>
    </source>
</reference>
<dbReference type="GO" id="GO:0016491">
    <property type="term" value="F:oxidoreductase activity"/>
    <property type="evidence" value="ECO:0007669"/>
    <property type="project" value="InterPro"/>
</dbReference>
<dbReference type="Pfam" id="PF03447">
    <property type="entry name" value="NAD_binding_3"/>
    <property type="match status" value="1"/>
</dbReference>
<feature type="domain" description="Oxidoreductase DRL-like catalytic" evidence="2">
    <location>
        <begin position="150"/>
        <end position="342"/>
    </location>
</feature>
<protein>
    <submittedName>
        <fullName evidence="3">Uncharacterized protein</fullName>
    </submittedName>
</protein>
<dbReference type="Pfam" id="PF21135">
    <property type="entry name" value="DRL_cat"/>
    <property type="match status" value="1"/>
</dbReference>
<comment type="caution">
    <text evidence="3">The sequence shown here is derived from an EMBL/GenBank/DDBJ whole genome shotgun (WGS) entry which is preliminary data.</text>
</comment>
<evidence type="ECO:0000259" key="2">
    <source>
        <dbReference type="Pfam" id="PF21135"/>
    </source>
</evidence>
<evidence type="ECO:0000313" key="3">
    <source>
        <dbReference type="EMBL" id="OAH14011.1"/>
    </source>
</evidence>
<sequence length="453" mass="47161">MNLEELLGSSPTERVRVAITGANGPYARTLLAQLRTVDAIEVAALCDLDTDGVRNVWAALGLDPAALVDSDGVSDGSTVLTDDLDSLLDVPFDVLVEATGNPARGYAVARAALDAGRHVVMVSKEVDSVASEDLLAAAAHSGACYTLAGGDQPANLIALVSAVRLLGLEIVAVGKSSEYDLVYDPATGVLTHLDQRFTVPGLAQLLELGDDVPETLRLRDAAVSAVARSATADYCEMAVVAANAGFVPDAERLRYPVARISELADIYALGEDGGIVGGPGRIDVFSALRLPGEASFAGGVFAVVRTTDPVTWQTLAQKGHVVSRNGAYACLYLPYHYMGVETPLTILALARAGVSTAYRRPRGDVMLAGRARSAITAGTQLAMGGHHHDVENVDPVLVRRSEAGADVAPLYLASFATVTRDLGPGELLRLADLEGLDPALAKAAAHTSLPAHS</sequence>
<dbReference type="STRING" id="1716141.STSP_27290"/>
<dbReference type="InterPro" id="IPR036291">
    <property type="entry name" value="NAD(P)-bd_dom_sf"/>
</dbReference>